<feature type="domain" description="Mediator complex subunit MED14 N-terminal" evidence="8">
    <location>
        <begin position="2"/>
        <end position="73"/>
    </location>
</feature>
<evidence type="ECO:0000256" key="3">
    <source>
        <dbReference type="ARBA" id="ARBA00023015"/>
    </source>
</evidence>
<protein>
    <recommendedName>
        <fullName evidence="7">Mediator of RNA polymerase II transcription subunit 14</fullName>
    </recommendedName>
    <alternativeName>
        <fullName evidence="7">Mediator complex subunit 14</fullName>
    </alternativeName>
</protein>
<dbReference type="AlphaFoldDB" id="A0A3S5A7T7"/>
<name>A0A3S5A7T7_9PLAT</name>
<evidence type="ECO:0000313" key="10">
    <source>
        <dbReference type="Proteomes" id="UP000784294"/>
    </source>
</evidence>
<dbReference type="PANTHER" id="PTHR12809:SF2">
    <property type="entry name" value="MEDIATOR OF RNA POLYMERASE II TRANSCRIPTION SUBUNIT 14"/>
    <property type="match status" value="1"/>
</dbReference>
<evidence type="ECO:0000256" key="6">
    <source>
        <dbReference type="ARBA" id="ARBA00023242"/>
    </source>
</evidence>
<evidence type="ECO:0000259" key="8">
    <source>
        <dbReference type="Pfam" id="PF08638"/>
    </source>
</evidence>
<comment type="similarity">
    <text evidence="2 7">Belongs to the Mediator complex subunit 14 family.</text>
</comment>
<gene>
    <name evidence="9" type="ORF">PXEA_LOCUS10569</name>
</gene>
<accession>A0A3S5A7T7</accession>
<comment type="subunit">
    <text evidence="7">Component of the Mediator complex.</text>
</comment>
<dbReference type="InterPro" id="IPR055122">
    <property type="entry name" value="Med14_N"/>
</dbReference>
<evidence type="ECO:0000256" key="5">
    <source>
        <dbReference type="ARBA" id="ARBA00023163"/>
    </source>
</evidence>
<evidence type="ECO:0000256" key="7">
    <source>
        <dbReference type="RuleBase" id="RU365082"/>
    </source>
</evidence>
<comment type="function">
    <text evidence="7">Component of the Mediator complex, a coactivator involved in the regulated transcription of nearly all RNA polymerase II-dependent genes. Mediator functions as a bridge to convey information from gene-specific regulatory proteins to the basal RNA polymerase II transcription machinery. Mediator is recruited to promoters by direct interactions with regulatory proteins and serves as a scaffold for the assembly of a functional preinitiation complex with RNA polymerase II and the general transcription factors.</text>
</comment>
<comment type="subcellular location">
    <subcellularLocation>
        <location evidence="1 7">Nucleus</location>
    </subcellularLocation>
</comment>
<keyword evidence="5 7" id="KW-0804">Transcription</keyword>
<dbReference type="EMBL" id="CAAALY010031211">
    <property type="protein sequence ID" value="VEL17129.1"/>
    <property type="molecule type" value="Genomic_DNA"/>
</dbReference>
<dbReference type="GO" id="GO:0070847">
    <property type="term" value="C:core mediator complex"/>
    <property type="evidence" value="ECO:0007669"/>
    <property type="project" value="TreeGrafter"/>
</dbReference>
<dbReference type="Pfam" id="PF08638">
    <property type="entry name" value="Med14"/>
    <property type="match status" value="1"/>
</dbReference>
<keyword evidence="4 7" id="KW-0010">Activator</keyword>
<proteinExistence type="inferred from homology"/>
<reference evidence="9" key="1">
    <citation type="submission" date="2018-11" db="EMBL/GenBank/DDBJ databases">
        <authorList>
            <consortium name="Pathogen Informatics"/>
        </authorList>
    </citation>
    <scope>NUCLEOTIDE SEQUENCE</scope>
</reference>
<comment type="caution">
    <text evidence="9">The sequence shown here is derived from an EMBL/GenBank/DDBJ whole genome shotgun (WGS) entry which is preliminary data.</text>
</comment>
<dbReference type="OrthoDB" id="205099at2759"/>
<keyword evidence="6 7" id="KW-0539">Nucleus</keyword>
<dbReference type="GO" id="GO:0006357">
    <property type="term" value="P:regulation of transcription by RNA polymerase II"/>
    <property type="evidence" value="ECO:0007669"/>
    <property type="project" value="InterPro"/>
</dbReference>
<organism evidence="9 10">
    <name type="scientific">Protopolystoma xenopodis</name>
    <dbReference type="NCBI Taxonomy" id="117903"/>
    <lineage>
        <taxon>Eukaryota</taxon>
        <taxon>Metazoa</taxon>
        <taxon>Spiralia</taxon>
        <taxon>Lophotrochozoa</taxon>
        <taxon>Platyhelminthes</taxon>
        <taxon>Monogenea</taxon>
        <taxon>Polyopisthocotylea</taxon>
        <taxon>Polystomatidea</taxon>
        <taxon>Polystomatidae</taxon>
        <taxon>Protopolystoma</taxon>
    </lineage>
</organism>
<evidence type="ECO:0000256" key="1">
    <source>
        <dbReference type="ARBA" id="ARBA00004123"/>
    </source>
</evidence>
<dbReference type="PANTHER" id="PTHR12809">
    <property type="entry name" value="MEDIATOR COMPLEX SUBUNIT"/>
    <property type="match status" value="1"/>
</dbReference>
<evidence type="ECO:0000256" key="2">
    <source>
        <dbReference type="ARBA" id="ARBA00007813"/>
    </source>
</evidence>
<keyword evidence="10" id="KW-1185">Reference proteome</keyword>
<dbReference type="GO" id="GO:0016592">
    <property type="term" value="C:mediator complex"/>
    <property type="evidence" value="ECO:0007669"/>
    <property type="project" value="UniProtKB-UniRule"/>
</dbReference>
<evidence type="ECO:0000256" key="4">
    <source>
        <dbReference type="ARBA" id="ARBA00023159"/>
    </source>
</evidence>
<dbReference type="Proteomes" id="UP000784294">
    <property type="component" value="Unassembled WGS sequence"/>
</dbReference>
<evidence type="ECO:0000313" key="9">
    <source>
        <dbReference type="EMBL" id="VEL17129.1"/>
    </source>
</evidence>
<keyword evidence="3 7" id="KW-0805">Transcription regulation</keyword>
<sequence length="102" mass="11885">MYQNLLTFQNLFVPPDPISPRELSQGLLDLNRIIQHRLSPLQHFLFLALVLFAENGRVVLSVPYEFEVSLTLMSEALDFPWRILDIQFRVTDPESGRKLFVI</sequence>
<dbReference type="InterPro" id="IPR013947">
    <property type="entry name" value="Mediator_Med14"/>
</dbReference>
<dbReference type="GO" id="GO:0003712">
    <property type="term" value="F:transcription coregulator activity"/>
    <property type="evidence" value="ECO:0007669"/>
    <property type="project" value="UniProtKB-UniRule"/>
</dbReference>